<reference evidence="1 2" key="1">
    <citation type="submission" date="2012-02" db="EMBL/GenBank/DDBJ databases">
        <title>Complete genome sequence of Caldilinea aerophila DSM 14535 (= NBRC 102666).</title>
        <authorList>
            <person name="Oguchi A."/>
            <person name="Hosoyama A."/>
            <person name="Sekine M."/>
            <person name="Fukai R."/>
            <person name="Kato Y."/>
            <person name="Nakamura S."/>
            <person name="Hanada S."/>
            <person name="Yamazaki S."/>
            <person name="Fujita N."/>
        </authorList>
    </citation>
    <scope>NUCLEOTIDE SEQUENCE [LARGE SCALE GENOMIC DNA]</scope>
    <source>
        <strain evidence="2">DSM 14535 / JCM 11387 / NBRC 104270 / STL-6-O1</strain>
    </source>
</reference>
<evidence type="ECO:0000313" key="2">
    <source>
        <dbReference type="Proteomes" id="UP000007880"/>
    </source>
</evidence>
<accession>I0I5Y1</accession>
<protein>
    <submittedName>
        <fullName evidence="1">Uncharacterized protein</fullName>
    </submittedName>
</protein>
<dbReference type="RefSeq" id="WP_014433898.1">
    <property type="nucleotide sequence ID" value="NC_017079.1"/>
</dbReference>
<dbReference type="Proteomes" id="UP000007880">
    <property type="component" value="Chromosome"/>
</dbReference>
<evidence type="ECO:0000313" key="1">
    <source>
        <dbReference type="EMBL" id="BAM00669.1"/>
    </source>
</evidence>
<sequence>MRFFYPTSFVNLFFVGYNRVVVLFVDASAPQGGRKQALHRQRNCFTAEAAELPLSELGASVMGFLSYD</sequence>
<keyword evidence="2" id="KW-1185">Reference proteome</keyword>
<name>I0I5Y1_CALAS</name>
<dbReference type="STRING" id="926550.CLDAP_26290"/>
<organism evidence="1 2">
    <name type="scientific">Caldilinea aerophila (strain DSM 14535 / JCM 11387 / NBRC 104270 / STL-6-O1)</name>
    <dbReference type="NCBI Taxonomy" id="926550"/>
    <lineage>
        <taxon>Bacteria</taxon>
        <taxon>Bacillati</taxon>
        <taxon>Chloroflexota</taxon>
        <taxon>Caldilineae</taxon>
        <taxon>Caldilineales</taxon>
        <taxon>Caldilineaceae</taxon>
        <taxon>Caldilinea</taxon>
    </lineage>
</organism>
<dbReference type="EMBL" id="AP012337">
    <property type="protein sequence ID" value="BAM00669.1"/>
    <property type="molecule type" value="Genomic_DNA"/>
</dbReference>
<gene>
    <name evidence="1" type="ordered locus">CLDAP_26290</name>
</gene>
<proteinExistence type="predicted"/>
<dbReference type="AlphaFoldDB" id="I0I5Y1"/>
<dbReference type="HOGENOM" id="CLU_2786022_0_0_0"/>
<dbReference type="KEGG" id="cap:CLDAP_26290"/>